<dbReference type="STRING" id="126957.T1J1Q2"/>
<keyword evidence="1" id="KW-0597">Phosphoprotein</keyword>
<dbReference type="Proteomes" id="UP000014500">
    <property type="component" value="Unassembled WGS sequence"/>
</dbReference>
<feature type="compositionally biased region" description="Basic and acidic residues" evidence="5">
    <location>
        <begin position="515"/>
        <end position="532"/>
    </location>
</feature>
<dbReference type="Pfam" id="PF19057">
    <property type="entry name" value="PH_19"/>
    <property type="match status" value="1"/>
</dbReference>
<dbReference type="InterPro" id="IPR000219">
    <property type="entry name" value="DH_dom"/>
</dbReference>
<dbReference type="Gene3D" id="1.20.900.10">
    <property type="entry name" value="Dbl homology (DH) domain"/>
    <property type="match status" value="1"/>
</dbReference>
<dbReference type="PhylomeDB" id="T1J1Q2"/>
<dbReference type="GO" id="GO:0046872">
    <property type="term" value="F:metal ion binding"/>
    <property type="evidence" value="ECO:0007669"/>
    <property type="project" value="UniProtKB-KW"/>
</dbReference>
<comment type="pathway">
    <text evidence="3">Amino-acid degradation; L-tryptophan degradation via kynurenine pathway; L-kynurenine from L-tryptophan: step 1/2.</text>
</comment>
<evidence type="ECO:0000256" key="5">
    <source>
        <dbReference type="SAM" id="MobiDB-lite"/>
    </source>
</evidence>
<feature type="domain" description="DH" evidence="6">
    <location>
        <begin position="16"/>
        <end position="204"/>
    </location>
</feature>
<dbReference type="InterPro" id="IPR015943">
    <property type="entry name" value="WD40/YVTN_repeat-like_dom_sf"/>
</dbReference>
<comment type="subunit">
    <text evidence="3">Homotetramer. Dimer of dimers.</text>
</comment>
<dbReference type="GO" id="GO:0005737">
    <property type="term" value="C:cytoplasm"/>
    <property type="evidence" value="ECO:0007669"/>
    <property type="project" value="UniProtKB-ARBA"/>
</dbReference>
<accession>T1J1Q2</accession>
<feature type="compositionally biased region" description="Basic and acidic residues" evidence="5">
    <location>
        <begin position="564"/>
        <end position="574"/>
    </location>
</feature>
<proteinExistence type="inferred from homology"/>
<evidence type="ECO:0000313" key="8">
    <source>
        <dbReference type="Proteomes" id="UP000014500"/>
    </source>
</evidence>
<dbReference type="InterPro" id="IPR004981">
    <property type="entry name" value="Trp_2_3_dOase"/>
</dbReference>
<dbReference type="Pfam" id="PF03301">
    <property type="entry name" value="Trp_dioxygenase"/>
    <property type="match status" value="1"/>
</dbReference>
<comment type="catalytic activity">
    <reaction evidence="3">
        <text>L-tryptophan + O2 = N-formyl-L-kynurenine</text>
        <dbReference type="Rhea" id="RHEA:24536"/>
        <dbReference type="ChEBI" id="CHEBI:15379"/>
        <dbReference type="ChEBI" id="CHEBI:57912"/>
        <dbReference type="ChEBI" id="CHEBI:58629"/>
        <dbReference type="EC" id="1.13.11.11"/>
    </reaction>
</comment>
<keyword evidence="3" id="KW-0823">Tryptophan catabolism</keyword>
<name>T1J1Q2_STRMM</name>
<dbReference type="SUPFAM" id="SSF140959">
    <property type="entry name" value="Indolic compounds 2,3-dioxygenase-like"/>
    <property type="match status" value="1"/>
</dbReference>
<comment type="function">
    <text evidence="3">Heme-dependent dioxygenase that catalyzes the oxidative cleavage of the L-tryptophan (L-Trp) pyrrole ring and converts L-tryptophan to N-formyl-L-kynurenine. Catalyzes the oxidative cleavage of the indole moiety.</text>
</comment>
<evidence type="ECO:0000256" key="4">
    <source>
        <dbReference type="SAM" id="Coils"/>
    </source>
</evidence>
<dbReference type="GO" id="GO:0019441">
    <property type="term" value="P:L-tryptophan catabolic process to kynurenine"/>
    <property type="evidence" value="ECO:0007669"/>
    <property type="project" value="UniProtKB-UniRule"/>
</dbReference>
<dbReference type="eggNOG" id="KOG3522">
    <property type="taxonomic scope" value="Eukaryota"/>
</dbReference>
<dbReference type="UniPathway" id="UPA00333">
    <property type="reaction ID" value="UER00453"/>
</dbReference>
<dbReference type="GO" id="GO:0035556">
    <property type="term" value="P:intracellular signal transduction"/>
    <property type="evidence" value="ECO:0007669"/>
    <property type="project" value="InterPro"/>
</dbReference>
<dbReference type="FunFam" id="1.20.900.10:FF:000003">
    <property type="entry name" value="Rho guanine nucleotide exchange factor 10 like"/>
    <property type="match status" value="1"/>
</dbReference>
<keyword evidence="3" id="KW-0479">Metal-binding</keyword>
<dbReference type="SUPFAM" id="SSF50978">
    <property type="entry name" value="WD40 repeat-like"/>
    <property type="match status" value="1"/>
</dbReference>
<evidence type="ECO:0000259" key="6">
    <source>
        <dbReference type="PROSITE" id="PS50010"/>
    </source>
</evidence>
<dbReference type="HOGENOM" id="CLU_255285_0_0_1"/>
<reference evidence="7" key="2">
    <citation type="submission" date="2015-02" db="UniProtKB">
        <authorList>
            <consortium name="EnsemblMetazoa"/>
        </authorList>
    </citation>
    <scope>IDENTIFICATION</scope>
</reference>
<dbReference type="HAMAP" id="MF_01972">
    <property type="entry name" value="T23O"/>
    <property type="match status" value="1"/>
</dbReference>
<reference evidence="8" key="1">
    <citation type="submission" date="2011-05" db="EMBL/GenBank/DDBJ databases">
        <authorList>
            <person name="Richards S.R."/>
            <person name="Qu J."/>
            <person name="Jiang H."/>
            <person name="Jhangiani S.N."/>
            <person name="Agravi P."/>
            <person name="Goodspeed R."/>
            <person name="Gross S."/>
            <person name="Mandapat C."/>
            <person name="Jackson L."/>
            <person name="Mathew T."/>
            <person name="Pu L."/>
            <person name="Thornton R."/>
            <person name="Saada N."/>
            <person name="Wilczek-Boney K.B."/>
            <person name="Lee S."/>
            <person name="Kovar C."/>
            <person name="Wu Y."/>
            <person name="Scherer S.E."/>
            <person name="Worley K.C."/>
            <person name="Muzny D.M."/>
            <person name="Gibbs R."/>
        </authorList>
    </citation>
    <scope>NUCLEOTIDE SEQUENCE</scope>
    <source>
        <strain evidence="8">Brora</strain>
    </source>
</reference>
<dbReference type="InterPro" id="IPR039919">
    <property type="entry name" value="ARHGEF10/ARHGEF17"/>
</dbReference>
<evidence type="ECO:0000256" key="2">
    <source>
        <dbReference type="ARBA" id="ARBA00022658"/>
    </source>
</evidence>
<dbReference type="GO" id="GO:0030036">
    <property type="term" value="P:actin cytoskeleton organization"/>
    <property type="evidence" value="ECO:0007669"/>
    <property type="project" value="TreeGrafter"/>
</dbReference>
<dbReference type="GO" id="GO:0004833">
    <property type="term" value="F:L-tryptophan 2,3-dioxygenase activity"/>
    <property type="evidence" value="ECO:0007669"/>
    <property type="project" value="UniProtKB-UniRule"/>
</dbReference>
<comment type="cofactor">
    <cofactor evidence="3">
        <name>heme</name>
        <dbReference type="ChEBI" id="CHEBI:30413"/>
    </cofactor>
    <text evidence="3">Binds 1 heme group per subunit.</text>
</comment>
<keyword evidence="2" id="KW-0344">Guanine-nucleotide releasing factor</keyword>
<dbReference type="GO" id="GO:0051496">
    <property type="term" value="P:positive regulation of stress fiber assembly"/>
    <property type="evidence" value="ECO:0007669"/>
    <property type="project" value="UniProtKB-ARBA"/>
</dbReference>
<keyword evidence="8" id="KW-1185">Reference proteome</keyword>
<dbReference type="PROSITE" id="PS00741">
    <property type="entry name" value="DH_1"/>
    <property type="match status" value="1"/>
</dbReference>
<evidence type="ECO:0000313" key="7">
    <source>
        <dbReference type="EnsemblMetazoa" id="SMAR007474-PA"/>
    </source>
</evidence>
<keyword evidence="4" id="KW-0175">Coiled coil</keyword>
<dbReference type="PANTHER" id="PTHR12877:SF15">
    <property type="entry name" value="RHO GUANINE NUCLEOTIDE EXCHANGE FACTOR 17"/>
    <property type="match status" value="1"/>
</dbReference>
<comment type="caution">
    <text evidence="3">Lacks conserved residue(s) required for the propagation of feature annotation.</text>
</comment>
<dbReference type="GO" id="GO:0005085">
    <property type="term" value="F:guanyl-nucleotide exchange factor activity"/>
    <property type="evidence" value="ECO:0007669"/>
    <property type="project" value="UniProtKB-KW"/>
</dbReference>
<dbReference type="Gene3D" id="2.30.29.30">
    <property type="entry name" value="Pleckstrin-homology domain (PH domain)/Phosphotyrosine-binding domain (PTB)"/>
    <property type="match status" value="1"/>
</dbReference>
<keyword evidence="3" id="KW-0560">Oxidoreductase</keyword>
<dbReference type="InterPro" id="IPR036322">
    <property type="entry name" value="WD40_repeat_dom_sf"/>
</dbReference>
<keyword evidence="3" id="KW-0223">Dioxygenase</keyword>
<sequence>MRCFVCKLTLCVLQDTRTHVVGELYDTERSYVESLQILVNKYYQPLKSSENSGLVDSGLVDDMFFQIPEILCHHESFLDLLRHRLENWDSKQTVGDVFVEAFTKQQVINTYTGFINNWKTAKETIKIATRAKPSLAKFLESTSREHKGKLTLDALLIMPVQRIPRYELLIKELLKHTHVEHPDHALLVTAQKEVHELAVKINRMEKEAYAAEQMLQKLKEIENVIDGLVDLVQPDRGFLRYDLVTMSGGLGTKKERCLFLLSDLLIITSIKRKSGTAMRKASAALNSPAVTSCPLEMNKYKMLMKLSLEDLDTSKNNDVNIKKTLKEIDQLEEDCSLLGQIGELTNGLNCSHQNLDEIVRDMLTGVSKQLQEKHSADSHFLSLELTVTTQDGIENLTLVFSSPEKRATWETAFTDAKQKLSLTNGHRPPPEFISPVPIRKTRAGLQFTCATPTLGLNCHNLRDVWVCNSDGYVGQVCVLSLQPDPTVTSCNGVTNARILCIASVPAAATPEAHAIEEGKTDSDEQNAKENVGEAKNNNIQLDSESSEEEEEEEEEDEEEDEGIETTHDEEVLKRKDERLSLDEVDDHQSTMWLGTEDGCIHIYNCNDNVRTKKNKVKLQHSAPIHSILHTDNKVFVSLANGDLTIYTRESSKVINLVENKKRAFNLKSARVFLDGSWRTNDPKTITVGSAVAPVSRMISVAGKLWCACQNTIKVINTCSLEIERTFAVTSDANRLINCMATCGFGVWLSIQNSAAIKLIHATSFECLLDLSVAASVTKMLAGCDDIIRQHKSACLRITALLSCKDLMWVGTSAGVILTIVLPHLTSNSGKLNTLPTIAGIPHGHSGHVRFLTFVEMQPNSDNLSRSRYCHRSLKGRDGVSFSRRSSLSATMANKMLVISGGDGYEDFRNTDLGEAAGRDDSTNHLLLWQVGLEMTRLTRRANGRARLINEYMCSLCHCTLCYSLLATRYSSASHARWPDLHNMACPFANGGNDLSKGDAKPTDNGGAQYSDYLQLDRLLGAQCLTSETHGHLVHDEHLFVITHQAYELWFKQIIFELDSVRDLFSVHELDESKMLMILNRMNRIVLILKLLADQVMILETMTPLDFMEFRHYLSSASGFQSLQFRLIENKLGVKSENRVKYNQSNYMRVFGNDLKAVEAIKESEEQPSLCEVVQRWLERTPGLEAKGFNFWSKFSKVVGIMFDEQKKRADAETDPDKKIVLLDEYKSRYEIFDSIFNIDIHNALVARGERRFTHKALQGAMMISFYRDEPRFSQPYQLLTLLMDIDSLITKWRYNHVMLVQRMIGSQQLGTGGSSGYQYLRSTLSDRYKVFLDLFNLSTFLIARNYIPALTQRMKLRLSMMEEWENGDRRENDEEADQHADDEAKD</sequence>
<feature type="region of interest" description="Disordered" evidence="5">
    <location>
        <begin position="515"/>
        <end position="574"/>
    </location>
</feature>
<dbReference type="CDD" id="cd00160">
    <property type="entry name" value="RhoGEF"/>
    <property type="match status" value="1"/>
</dbReference>
<dbReference type="EnsemblMetazoa" id="SMAR007474-RA">
    <property type="protein sequence ID" value="SMAR007474-PA"/>
    <property type="gene ID" value="SMAR007474"/>
</dbReference>
<keyword evidence="3" id="KW-0408">Iron</keyword>
<dbReference type="Pfam" id="PF00621">
    <property type="entry name" value="RhoGEF"/>
    <property type="match status" value="1"/>
</dbReference>
<dbReference type="InterPro" id="IPR011993">
    <property type="entry name" value="PH-like_dom_sf"/>
</dbReference>
<dbReference type="InterPro" id="IPR037217">
    <property type="entry name" value="Trp/Indoleamine_2_3_dOase-like"/>
</dbReference>
<dbReference type="InterPro" id="IPR035899">
    <property type="entry name" value="DBL_dom_sf"/>
</dbReference>
<dbReference type="Gene3D" id="2.130.10.10">
    <property type="entry name" value="YVTN repeat-like/Quinoprotein amine dehydrogenase"/>
    <property type="match status" value="1"/>
</dbReference>
<feature type="compositionally biased region" description="Acidic residues" evidence="5">
    <location>
        <begin position="544"/>
        <end position="563"/>
    </location>
</feature>
<dbReference type="OMA" id="HQNDKCD"/>
<feature type="region of interest" description="Disordered" evidence="5">
    <location>
        <begin position="1366"/>
        <end position="1386"/>
    </location>
</feature>
<dbReference type="SMART" id="SM00325">
    <property type="entry name" value="RhoGEF"/>
    <property type="match status" value="1"/>
</dbReference>
<evidence type="ECO:0000256" key="3">
    <source>
        <dbReference type="HAMAP-Rule" id="MF_03020"/>
    </source>
</evidence>
<dbReference type="EC" id="1.13.11.11" evidence="3"/>
<evidence type="ECO:0000256" key="1">
    <source>
        <dbReference type="ARBA" id="ARBA00022553"/>
    </source>
</evidence>
<dbReference type="SUPFAM" id="SSF48065">
    <property type="entry name" value="DBL homology domain (DH-domain)"/>
    <property type="match status" value="1"/>
</dbReference>
<dbReference type="Gene3D" id="1.10.287.3810">
    <property type="match status" value="1"/>
</dbReference>
<dbReference type="EMBL" id="JH431789">
    <property type="status" value="NOT_ANNOTATED_CDS"/>
    <property type="molecule type" value="Genomic_DNA"/>
</dbReference>
<keyword evidence="3" id="KW-0349">Heme</keyword>
<protein>
    <recommendedName>
        <fullName evidence="3">Tryptophan 2,3-dioxygenase</fullName>
        <shortName evidence="3">TDO</shortName>
        <ecNumber evidence="3">1.13.11.11</ecNumber>
    </recommendedName>
    <alternativeName>
        <fullName evidence="3">Tryptamin 2,3-dioxygenase</fullName>
    </alternativeName>
    <alternativeName>
        <fullName evidence="3">Tryptophan oxygenase</fullName>
        <shortName evidence="3">TO</shortName>
        <shortName evidence="3">TRPO</shortName>
    </alternativeName>
    <alternativeName>
        <fullName evidence="3">Tryptophan pyrrolase</fullName>
    </alternativeName>
    <alternativeName>
        <fullName evidence="3">Tryptophanase</fullName>
    </alternativeName>
</protein>
<dbReference type="PROSITE" id="PS50010">
    <property type="entry name" value="DH_2"/>
    <property type="match status" value="1"/>
</dbReference>
<dbReference type="PANTHER" id="PTHR12877">
    <property type="entry name" value="RHO GUANINE NUCLEOTIDE EXCHANGE FACTOR"/>
    <property type="match status" value="1"/>
</dbReference>
<comment type="similarity">
    <text evidence="3">Belongs to the tryptophan 2,3-dioxygenase family.</text>
</comment>
<dbReference type="Pfam" id="PF19056">
    <property type="entry name" value="WD40_2"/>
    <property type="match status" value="2"/>
</dbReference>
<organism evidence="7 8">
    <name type="scientific">Strigamia maritima</name>
    <name type="common">European centipede</name>
    <name type="synonym">Geophilus maritimus</name>
    <dbReference type="NCBI Taxonomy" id="126957"/>
    <lineage>
        <taxon>Eukaryota</taxon>
        <taxon>Metazoa</taxon>
        <taxon>Ecdysozoa</taxon>
        <taxon>Arthropoda</taxon>
        <taxon>Myriapoda</taxon>
        <taxon>Chilopoda</taxon>
        <taxon>Pleurostigmophora</taxon>
        <taxon>Geophilomorpha</taxon>
        <taxon>Linotaeniidae</taxon>
        <taxon>Strigamia</taxon>
    </lineage>
</organism>
<feature type="coiled-coil region" evidence="4">
    <location>
        <begin position="187"/>
        <end position="231"/>
    </location>
</feature>
<dbReference type="GO" id="GO:0020037">
    <property type="term" value="F:heme binding"/>
    <property type="evidence" value="ECO:0007669"/>
    <property type="project" value="UniProtKB-UniRule"/>
</dbReference>
<dbReference type="eggNOG" id="KOG3906">
    <property type="taxonomic scope" value="Eukaryota"/>
</dbReference>
<dbReference type="InterPro" id="IPR001331">
    <property type="entry name" value="GDS_CDC24_CS"/>
</dbReference>
<dbReference type="Gene3D" id="1.20.58.480">
    <property type="match status" value="1"/>
</dbReference>
<dbReference type="SUPFAM" id="SSF50729">
    <property type="entry name" value="PH domain-like"/>
    <property type="match status" value="1"/>
</dbReference>